<proteinExistence type="predicted"/>
<evidence type="ECO:0000313" key="7">
    <source>
        <dbReference type="Proteomes" id="UP000529783"/>
    </source>
</evidence>
<comment type="caution">
    <text evidence="6">The sequence shown here is derived from an EMBL/GenBank/DDBJ whole genome shotgun (WGS) entry which is preliminary data.</text>
</comment>
<keyword evidence="7" id="KW-1185">Reference proteome</keyword>
<evidence type="ECO:0000256" key="4">
    <source>
        <dbReference type="ARBA" id="ARBA00023004"/>
    </source>
</evidence>
<dbReference type="RefSeq" id="WP_179841967.1">
    <property type="nucleotide sequence ID" value="NZ_JACCBA010000001.1"/>
</dbReference>
<dbReference type="Gene3D" id="1.10.490.10">
    <property type="entry name" value="Globins"/>
    <property type="match status" value="1"/>
</dbReference>
<dbReference type="SUPFAM" id="SSF46458">
    <property type="entry name" value="Globin-like"/>
    <property type="match status" value="1"/>
</dbReference>
<dbReference type="GO" id="GO:0019825">
    <property type="term" value="F:oxygen binding"/>
    <property type="evidence" value="ECO:0007669"/>
    <property type="project" value="InterPro"/>
</dbReference>
<dbReference type="GO" id="GO:0020037">
    <property type="term" value="F:heme binding"/>
    <property type="evidence" value="ECO:0007669"/>
    <property type="project" value="InterPro"/>
</dbReference>
<dbReference type="GO" id="GO:0046872">
    <property type="term" value="F:metal ion binding"/>
    <property type="evidence" value="ECO:0007669"/>
    <property type="project" value="UniProtKB-KW"/>
</dbReference>
<accession>A0A7Y9EB44</accession>
<organism evidence="6 7">
    <name type="scientific">Actinomadura luteofluorescens</name>
    <dbReference type="NCBI Taxonomy" id="46163"/>
    <lineage>
        <taxon>Bacteria</taxon>
        <taxon>Bacillati</taxon>
        <taxon>Actinomycetota</taxon>
        <taxon>Actinomycetes</taxon>
        <taxon>Streptosporangiales</taxon>
        <taxon>Thermomonosporaceae</taxon>
        <taxon>Actinomadura</taxon>
    </lineage>
</organism>
<evidence type="ECO:0000256" key="5">
    <source>
        <dbReference type="PIRSR" id="PIRSR601486-1"/>
    </source>
</evidence>
<reference evidence="6 7" key="1">
    <citation type="submission" date="2020-07" db="EMBL/GenBank/DDBJ databases">
        <title>Sequencing the genomes of 1000 actinobacteria strains.</title>
        <authorList>
            <person name="Klenk H.-P."/>
        </authorList>
    </citation>
    <scope>NUCLEOTIDE SEQUENCE [LARGE SCALE GENOMIC DNA]</scope>
    <source>
        <strain evidence="6 7">DSM 40398</strain>
    </source>
</reference>
<evidence type="ECO:0000256" key="3">
    <source>
        <dbReference type="ARBA" id="ARBA00022723"/>
    </source>
</evidence>
<keyword evidence="3 5" id="KW-0479">Metal-binding</keyword>
<keyword evidence="2 5" id="KW-0349">Heme</keyword>
<dbReference type="InterPro" id="IPR012292">
    <property type="entry name" value="Globin/Proto"/>
</dbReference>
<keyword evidence="4 5" id="KW-0408">Iron</keyword>
<dbReference type="Proteomes" id="UP000529783">
    <property type="component" value="Unassembled WGS sequence"/>
</dbReference>
<dbReference type="InterPro" id="IPR009050">
    <property type="entry name" value="Globin-like_sf"/>
</dbReference>
<sequence>MSIYESIGGPAVYRGGAMKDVHLGPGIERFHFDRVAGHLTASLAAAGVPEATIAEIAAVVMPLADDIVSGRSTRKAVGAD</sequence>
<name>A0A7Y9EB44_9ACTN</name>
<dbReference type="EMBL" id="JACCBA010000001">
    <property type="protein sequence ID" value="NYD44382.1"/>
    <property type="molecule type" value="Genomic_DNA"/>
</dbReference>
<dbReference type="Pfam" id="PF01152">
    <property type="entry name" value="Bac_globin"/>
    <property type="match status" value="1"/>
</dbReference>
<evidence type="ECO:0000313" key="6">
    <source>
        <dbReference type="EMBL" id="NYD44382.1"/>
    </source>
</evidence>
<keyword evidence="1" id="KW-0813">Transport</keyword>
<dbReference type="InterPro" id="IPR001486">
    <property type="entry name" value="Hemoglobin_trunc"/>
</dbReference>
<dbReference type="AlphaFoldDB" id="A0A7Y9EB44"/>
<evidence type="ECO:0000256" key="1">
    <source>
        <dbReference type="ARBA" id="ARBA00022448"/>
    </source>
</evidence>
<feature type="binding site" description="distal binding residue" evidence="5">
    <location>
        <position position="22"/>
    </location>
    <ligand>
        <name>heme</name>
        <dbReference type="ChEBI" id="CHEBI:30413"/>
    </ligand>
    <ligandPart>
        <name>Fe</name>
        <dbReference type="ChEBI" id="CHEBI:18248"/>
    </ligandPart>
</feature>
<evidence type="ECO:0000256" key="2">
    <source>
        <dbReference type="ARBA" id="ARBA00022617"/>
    </source>
</evidence>
<gene>
    <name evidence="6" type="ORF">BJY14_000365</name>
</gene>
<protein>
    <submittedName>
        <fullName evidence="6">Truncated hemoglobin YjbI</fullName>
    </submittedName>
</protein>